<dbReference type="PANTHER" id="PTHR43401">
    <property type="entry name" value="L-THREONINE 3-DEHYDROGENASE"/>
    <property type="match status" value="1"/>
</dbReference>
<dbReference type="InterPro" id="IPR050129">
    <property type="entry name" value="Zn_alcohol_dh"/>
</dbReference>
<dbReference type="EC" id="1.1.1.-" evidence="3"/>
<gene>
    <name evidence="3" type="primary">yjjN</name>
    <name evidence="3" type="ORF">CA85_48200</name>
</gene>
<dbReference type="CDD" id="cd08261">
    <property type="entry name" value="Zn_ADH7"/>
    <property type="match status" value="1"/>
</dbReference>
<evidence type="ECO:0000313" key="3">
    <source>
        <dbReference type="EMBL" id="TWT55720.1"/>
    </source>
</evidence>
<name>A0A5C5WYQ2_9BACT</name>
<dbReference type="OrthoDB" id="239596at2"/>
<accession>A0A5C5WYQ2</accession>
<feature type="domain" description="Enoyl reductase (ER)" evidence="2">
    <location>
        <begin position="5"/>
        <end position="339"/>
    </location>
</feature>
<evidence type="ECO:0000259" key="2">
    <source>
        <dbReference type="SMART" id="SM00829"/>
    </source>
</evidence>
<dbReference type="Pfam" id="PF08240">
    <property type="entry name" value="ADH_N"/>
    <property type="match status" value="1"/>
</dbReference>
<protein>
    <submittedName>
        <fullName evidence="3">Putative L-galactonate oxidoreductase</fullName>
        <ecNumber evidence="3">1.1.1.-</ecNumber>
    </submittedName>
</protein>
<dbReference type="InterPro" id="IPR013149">
    <property type="entry name" value="ADH-like_C"/>
</dbReference>
<comment type="caution">
    <text evidence="3">The sequence shown here is derived from an EMBL/GenBank/DDBJ whole genome shotgun (WGS) entry which is preliminary data.</text>
</comment>
<dbReference type="Gene3D" id="3.40.50.720">
    <property type="entry name" value="NAD(P)-binding Rossmann-like Domain"/>
    <property type="match status" value="1"/>
</dbReference>
<dbReference type="SMART" id="SM00829">
    <property type="entry name" value="PKS_ER"/>
    <property type="match status" value="1"/>
</dbReference>
<evidence type="ECO:0000256" key="1">
    <source>
        <dbReference type="ARBA" id="ARBA00023002"/>
    </source>
</evidence>
<dbReference type="AlphaFoldDB" id="A0A5C5WYQ2"/>
<organism evidence="3 4">
    <name type="scientific">Allorhodopirellula solitaria</name>
    <dbReference type="NCBI Taxonomy" id="2527987"/>
    <lineage>
        <taxon>Bacteria</taxon>
        <taxon>Pseudomonadati</taxon>
        <taxon>Planctomycetota</taxon>
        <taxon>Planctomycetia</taxon>
        <taxon>Pirellulales</taxon>
        <taxon>Pirellulaceae</taxon>
        <taxon>Allorhodopirellula</taxon>
    </lineage>
</organism>
<reference evidence="3 4" key="1">
    <citation type="submission" date="2019-02" db="EMBL/GenBank/DDBJ databases">
        <title>Deep-cultivation of Planctomycetes and their phenomic and genomic characterization uncovers novel biology.</title>
        <authorList>
            <person name="Wiegand S."/>
            <person name="Jogler M."/>
            <person name="Boedeker C."/>
            <person name="Pinto D."/>
            <person name="Vollmers J."/>
            <person name="Rivas-Marin E."/>
            <person name="Kohn T."/>
            <person name="Peeters S.H."/>
            <person name="Heuer A."/>
            <person name="Rast P."/>
            <person name="Oberbeckmann S."/>
            <person name="Bunk B."/>
            <person name="Jeske O."/>
            <person name="Meyerdierks A."/>
            <person name="Storesund J.E."/>
            <person name="Kallscheuer N."/>
            <person name="Luecker S."/>
            <person name="Lage O.M."/>
            <person name="Pohl T."/>
            <person name="Merkel B.J."/>
            <person name="Hornburger P."/>
            <person name="Mueller R.-W."/>
            <person name="Bruemmer F."/>
            <person name="Labrenz M."/>
            <person name="Spormann A.M."/>
            <person name="Op Den Camp H."/>
            <person name="Overmann J."/>
            <person name="Amann R."/>
            <person name="Jetten M.S.M."/>
            <person name="Mascher T."/>
            <person name="Medema M.H."/>
            <person name="Devos D.P."/>
            <person name="Kaster A.-K."/>
            <person name="Ovreas L."/>
            <person name="Rohde M."/>
            <person name="Galperin M.Y."/>
            <person name="Jogler C."/>
        </authorList>
    </citation>
    <scope>NUCLEOTIDE SEQUENCE [LARGE SCALE GENOMIC DNA]</scope>
    <source>
        <strain evidence="3 4">CA85</strain>
    </source>
</reference>
<dbReference type="EMBL" id="SJPK01000022">
    <property type="protein sequence ID" value="TWT55720.1"/>
    <property type="molecule type" value="Genomic_DNA"/>
</dbReference>
<dbReference type="PANTHER" id="PTHR43401:SF3">
    <property type="entry name" value="L-GALACTONATE-5-DEHYDROGENASE"/>
    <property type="match status" value="1"/>
</dbReference>
<dbReference type="InterPro" id="IPR011032">
    <property type="entry name" value="GroES-like_sf"/>
</dbReference>
<dbReference type="GO" id="GO:0016491">
    <property type="term" value="F:oxidoreductase activity"/>
    <property type="evidence" value="ECO:0007669"/>
    <property type="project" value="UniProtKB-KW"/>
</dbReference>
<dbReference type="Proteomes" id="UP000318053">
    <property type="component" value="Unassembled WGS sequence"/>
</dbReference>
<keyword evidence="4" id="KW-1185">Reference proteome</keyword>
<dbReference type="Gene3D" id="3.90.180.10">
    <property type="entry name" value="Medium-chain alcohol dehydrogenases, catalytic domain"/>
    <property type="match status" value="1"/>
</dbReference>
<dbReference type="InterPro" id="IPR020843">
    <property type="entry name" value="ER"/>
</dbReference>
<evidence type="ECO:0000313" key="4">
    <source>
        <dbReference type="Proteomes" id="UP000318053"/>
    </source>
</evidence>
<dbReference type="Pfam" id="PF00107">
    <property type="entry name" value="ADH_zinc_N"/>
    <property type="match status" value="1"/>
</dbReference>
<dbReference type="SUPFAM" id="SSF50129">
    <property type="entry name" value="GroES-like"/>
    <property type="match status" value="1"/>
</dbReference>
<sequence length="343" mass="37703">MKALQISEAKTWKQIDIPEPGDPGPDEVLVRVHRMGVCGTDVGCYLGRFPFFEFPRIPGHELGVEVLEVGKGVTHVQPGDRCCVEPYLNCGKCDSCQRGHTNCCEHNQTFGVMCDGGLTDQVILPARKLHPVGSLTYEQAALVETLAIGCHAVDRGGPKPGENVLILGAGPIGLSAMEFARLADANVIVADINQQRLDFVSNVMGVTQTVQLQGDEQDFDAIRDRGDGRLADVIIDATGNHHSMVRAFEFATFTGRVVYVGITQNDLQFPHAAVFHRRELSLLASRNAMPKDFRRIIQLIQEQKINTEPWITHHAKFEDVPNVFDQWIAPDSGVLKAMIEVSG</sequence>
<dbReference type="InterPro" id="IPR013154">
    <property type="entry name" value="ADH-like_N"/>
</dbReference>
<proteinExistence type="predicted"/>
<dbReference type="SUPFAM" id="SSF51735">
    <property type="entry name" value="NAD(P)-binding Rossmann-fold domains"/>
    <property type="match status" value="1"/>
</dbReference>
<keyword evidence="1 3" id="KW-0560">Oxidoreductase</keyword>
<dbReference type="RefSeq" id="WP_146393614.1">
    <property type="nucleotide sequence ID" value="NZ_SJPK01000022.1"/>
</dbReference>
<dbReference type="InterPro" id="IPR036291">
    <property type="entry name" value="NAD(P)-bd_dom_sf"/>
</dbReference>